<reference evidence="8" key="1">
    <citation type="submission" date="2022-03" db="EMBL/GenBank/DDBJ databases">
        <authorList>
            <person name="Hettiarachchi G."/>
        </authorList>
    </citation>
    <scope>NUCLEOTIDE SEQUENCE</scope>
    <source>
        <strain evidence="8">LMG 32447</strain>
    </source>
</reference>
<dbReference type="Pfam" id="PF00213">
    <property type="entry name" value="OSCP"/>
    <property type="match status" value="1"/>
</dbReference>
<comment type="function">
    <text evidence="7">This protein is part of the stalk that links CF(0) to CF(1). It either transmits conformational changes from CF(0) to CF(1) or is implicated in proton conduction.</text>
</comment>
<name>A0ABM9D2T2_9LACO</name>
<keyword evidence="3 7" id="KW-0375">Hydrogen ion transport</keyword>
<sequence>MAKKTRQIVNQYAQAILELAAEQHNSDEVVADLTALKQVIAEQPMLLVTLASRELDAKNQDQLVNTLTKTAVPSVQNLLKVLIANGRLMLLDQIIDDFLDLYKQSQGIVDVDIITALEVEQDQKVKLETAFIRHSGAKQLNPTYRVDPAIIGGVIMQSKSLLVDGSLRTKITQMKAQLLG</sequence>
<gene>
    <name evidence="7 8" type="primary">atpH</name>
    <name evidence="8" type="ORF">LMG032447_00339</name>
</gene>
<evidence type="ECO:0000256" key="4">
    <source>
        <dbReference type="ARBA" id="ARBA00023065"/>
    </source>
</evidence>
<comment type="subcellular location">
    <subcellularLocation>
        <location evidence="7">Cell membrane</location>
        <topology evidence="7">Peripheral membrane protein</topology>
    </subcellularLocation>
    <subcellularLocation>
        <location evidence="1">Membrane</location>
    </subcellularLocation>
</comment>
<keyword evidence="2 7" id="KW-0813">Transport</keyword>
<dbReference type="NCBIfam" id="TIGR01145">
    <property type="entry name" value="ATP_synt_delta"/>
    <property type="match status" value="1"/>
</dbReference>
<evidence type="ECO:0000256" key="1">
    <source>
        <dbReference type="ARBA" id="ARBA00004370"/>
    </source>
</evidence>
<protein>
    <recommendedName>
        <fullName evidence="7">ATP synthase subunit delta</fullName>
    </recommendedName>
    <alternativeName>
        <fullName evidence="7">ATP synthase F(1) sector subunit delta</fullName>
    </alternativeName>
    <alternativeName>
        <fullName evidence="7">F-type ATPase subunit delta</fullName>
        <shortName evidence="7">F-ATPase subunit delta</shortName>
    </alternativeName>
</protein>
<evidence type="ECO:0000256" key="3">
    <source>
        <dbReference type="ARBA" id="ARBA00022781"/>
    </source>
</evidence>
<dbReference type="PRINTS" id="PR00125">
    <property type="entry name" value="ATPASEDELTA"/>
</dbReference>
<comment type="function">
    <text evidence="7">F(1)F(0) ATP synthase produces ATP from ADP in the presence of a proton or sodium gradient. F-type ATPases consist of two structural domains, F(1) containing the extramembraneous catalytic core and F(0) containing the membrane proton channel, linked together by a central stalk and a peripheral stalk. During catalysis, ATP synthesis in the catalytic domain of F(1) is coupled via a rotary mechanism of the central stalk subunits to proton translocation.</text>
</comment>
<keyword evidence="7" id="KW-1003">Cell membrane</keyword>
<dbReference type="InterPro" id="IPR026015">
    <property type="entry name" value="ATP_synth_OSCP/delta_N_sf"/>
</dbReference>
<comment type="caution">
    <text evidence="8">The sequence shown here is derived from an EMBL/GenBank/DDBJ whole genome shotgun (WGS) entry which is preliminary data.</text>
</comment>
<dbReference type="Proteomes" id="UP000838102">
    <property type="component" value="Unassembled WGS sequence"/>
</dbReference>
<organism evidence="8 9">
    <name type="scientific">Convivina praedatoris</name>
    <dbReference type="NCBI Taxonomy" id="2880963"/>
    <lineage>
        <taxon>Bacteria</taxon>
        <taxon>Bacillati</taxon>
        <taxon>Bacillota</taxon>
        <taxon>Bacilli</taxon>
        <taxon>Lactobacillales</taxon>
        <taxon>Lactobacillaceae</taxon>
        <taxon>Convivina</taxon>
    </lineage>
</organism>
<evidence type="ECO:0000313" key="9">
    <source>
        <dbReference type="Proteomes" id="UP000838102"/>
    </source>
</evidence>
<proteinExistence type="inferred from homology"/>
<keyword evidence="7" id="KW-0139">CF(1)</keyword>
<keyword evidence="5 7" id="KW-0472">Membrane</keyword>
<dbReference type="EMBL" id="CAKOEU010000002">
    <property type="protein sequence ID" value="CAH1851531.1"/>
    <property type="molecule type" value="Genomic_DNA"/>
</dbReference>
<comment type="similarity">
    <text evidence="7">Belongs to the ATPase delta chain family.</text>
</comment>
<dbReference type="Gene3D" id="1.10.520.20">
    <property type="entry name" value="N-terminal domain of the delta subunit of the F1F0-ATP synthase"/>
    <property type="match status" value="1"/>
</dbReference>
<evidence type="ECO:0000256" key="6">
    <source>
        <dbReference type="ARBA" id="ARBA00023310"/>
    </source>
</evidence>
<dbReference type="PANTHER" id="PTHR11910">
    <property type="entry name" value="ATP SYNTHASE DELTA CHAIN"/>
    <property type="match status" value="1"/>
</dbReference>
<keyword evidence="6 7" id="KW-0066">ATP synthesis</keyword>
<dbReference type="RefSeq" id="WP_248705791.1">
    <property type="nucleotide sequence ID" value="NZ_CAKOET010000002.1"/>
</dbReference>
<evidence type="ECO:0000256" key="7">
    <source>
        <dbReference type="HAMAP-Rule" id="MF_01416"/>
    </source>
</evidence>
<accession>A0ABM9D2T2</accession>
<evidence type="ECO:0000313" key="8">
    <source>
        <dbReference type="EMBL" id="CAH1851531.1"/>
    </source>
</evidence>
<evidence type="ECO:0000256" key="2">
    <source>
        <dbReference type="ARBA" id="ARBA00022448"/>
    </source>
</evidence>
<keyword evidence="9" id="KW-1185">Reference proteome</keyword>
<keyword evidence="4 7" id="KW-0406">Ion transport</keyword>
<dbReference type="SUPFAM" id="SSF47928">
    <property type="entry name" value="N-terminal domain of the delta subunit of the F1F0-ATP synthase"/>
    <property type="match status" value="1"/>
</dbReference>
<dbReference type="HAMAP" id="MF_01416">
    <property type="entry name" value="ATP_synth_delta_bact"/>
    <property type="match status" value="1"/>
</dbReference>
<evidence type="ECO:0000256" key="5">
    <source>
        <dbReference type="ARBA" id="ARBA00023136"/>
    </source>
</evidence>
<dbReference type="InterPro" id="IPR000711">
    <property type="entry name" value="ATPase_OSCP/dsu"/>
</dbReference>